<comment type="caution">
    <text evidence="5">The sequence shown here is derived from an EMBL/GenBank/DDBJ whole genome shotgun (WGS) entry which is preliminary data.</text>
</comment>
<organism evidence="5 6">
    <name type="scientific">Ureibacillus aquaedulcis</name>
    <dbReference type="NCBI Taxonomy" id="3058421"/>
    <lineage>
        <taxon>Bacteria</taxon>
        <taxon>Bacillati</taxon>
        <taxon>Bacillota</taxon>
        <taxon>Bacilli</taxon>
        <taxon>Bacillales</taxon>
        <taxon>Caryophanaceae</taxon>
        <taxon>Ureibacillus</taxon>
    </lineage>
</organism>
<keyword evidence="1" id="KW-0808">Transferase</keyword>
<dbReference type="PANTHER" id="PTHR34069">
    <property type="entry name" value="3-OXOACYL-[ACYL-CARRIER-PROTEIN] SYNTHASE 3"/>
    <property type="match status" value="1"/>
</dbReference>
<dbReference type="SUPFAM" id="SSF53901">
    <property type="entry name" value="Thiolase-like"/>
    <property type="match status" value="2"/>
</dbReference>
<proteinExistence type="predicted"/>
<dbReference type="RefSeq" id="WP_301138152.1">
    <property type="nucleotide sequence ID" value="NZ_JAUHTQ010000006.1"/>
</dbReference>
<name>A0ABT8GR86_9BACL</name>
<accession>A0ABT8GR86</accession>
<sequence length="344" mass="38598">MNVGILGIGVYLPIERMTAEDIAEKASLPIEVVKTKMGIIEKRVAGQDDHTVQMAIRAARNAINHANIDGKEIDVIIYFGEEHKEYPLWTAGIKIQEEIGATNAWAFDIQLRCGTAILAMKLAKSLMHSDENIRTVLLAGGYRNHDLIDYRNERTRFMFNLGAGGGALILKRDSSENLIYEADIMTDGSFSEDVIVPVGGTRQPLTAEHIMMGLYRLDVTDPQGMKTRLEQRSLDNFIKVIRNSLTKSGFHEKELAYIGMLHMKRSAHDFVLRTFHLKEENSIYLSNYGHIGQIDQILSLQLALNEKRIQDGDVLTLVSAGIGYAWGAITIQWGKQRGRRDDSL</sequence>
<evidence type="ECO:0000313" key="5">
    <source>
        <dbReference type="EMBL" id="MDN4493816.1"/>
    </source>
</evidence>
<evidence type="ECO:0000256" key="1">
    <source>
        <dbReference type="ARBA" id="ARBA00022679"/>
    </source>
</evidence>
<feature type="domain" description="Beta-ketoacyl-[acyl-carrier-protein] synthase III C-terminal" evidence="3">
    <location>
        <begin position="245"/>
        <end position="333"/>
    </location>
</feature>
<evidence type="ECO:0000313" key="6">
    <source>
        <dbReference type="Proteomes" id="UP001172743"/>
    </source>
</evidence>
<feature type="domain" description="Beta-ketoacyl-[acyl-carrier-protein] synthase III N-terminal" evidence="4">
    <location>
        <begin position="107"/>
        <end position="188"/>
    </location>
</feature>
<dbReference type="Pfam" id="PF08541">
    <property type="entry name" value="ACP_syn_III_C"/>
    <property type="match status" value="1"/>
</dbReference>
<protein>
    <submittedName>
        <fullName evidence="5">3-oxoacyl-ACP synthase</fullName>
    </submittedName>
</protein>
<evidence type="ECO:0000259" key="4">
    <source>
        <dbReference type="Pfam" id="PF08545"/>
    </source>
</evidence>
<dbReference type="CDD" id="cd00827">
    <property type="entry name" value="init_cond_enzymes"/>
    <property type="match status" value="1"/>
</dbReference>
<dbReference type="PANTHER" id="PTHR34069:SF2">
    <property type="entry name" value="BETA-KETOACYL-[ACYL-CARRIER-PROTEIN] SYNTHASE III"/>
    <property type="match status" value="1"/>
</dbReference>
<dbReference type="InterPro" id="IPR016039">
    <property type="entry name" value="Thiolase-like"/>
</dbReference>
<dbReference type="Proteomes" id="UP001172743">
    <property type="component" value="Unassembled WGS sequence"/>
</dbReference>
<evidence type="ECO:0000259" key="3">
    <source>
        <dbReference type="Pfam" id="PF08541"/>
    </source>
</evidence>
<keyword evidence="2" id="KW-0012">Acyltransferase</keyword>
<dbReference type="Pfam" id="PF08545">
    <property type="entry name" value="ACP_syn_III"/>
    <property type="match status" value="1"/>
</dbReference>
<dbReference type="InterPro" id="IPR013751">
    <property type="entry name" value="ACP_syn_III_N"/>
</dbReference>
<dbReference type="InterPro" id="IPR013747">
    <property type="entry name" value="ACP_syn_III_C"/>
</dbReference>
<keyword evidence="6" id="KW-1185">Reference proteome</keyword>
<dbReference type="Gene3D" id="3.40.47.10">
    <property type="match status" value="1"/>
</dbReference>
<reference evidence="5" key="1">
    <citation type="submission" date="2023-07" db="EMBL/GenBank/DDBJ databases">
        <title>Ureibacillus sp. isolated from freshwater well.</title>
        <authorList>
            <person name="Kirdat K."/>
            <person name="Bhatt A."/>
            <person name="Teware R."/>
            <person name="Bhavsar Y."/>
            <person name="Yadav A."/>
        </authorList>
    </citation>
    <scope>NUCLEOTIDE SEQUENCE</scope>
    <source>
        <strain evidence="5">BA0131</strain>
    </source>
</reference>
<dbReference type="EMBL" id="JAUHTQ010000006">
    <property type="protein sequence ID" value="MDN4493816.1"/>
    <property type="molecule type" value="Genomic_DNA"/>
</dbReference>
<evidence type="ECO:0000256" key="2">
    <source>
        <dbReference type="ARBA" id="ARBA00023315"/>
    </source>
</evidence>
<gene>
    <name evidence="5" type="ORF">QYB95_09735</name>
</gene>
<dbReference type="NCBIfam" id="NF005308">
    <property type="entry name" value="PRK06840.1"/>
    <property type="match status" value="1"/>
</dbReference>